<protein>
    <submittedName>
        <fullName evidence="4">Calmodulin-related</fullName>
    </submittedName>
</protein>
<name>A0AAV3RSC2_LITER</name>
<dbReference type="Pfam" id="PF13499">
    <property type="entry name" value="EF-hand_7"/>
    <property type="match status" value="1"/>
</dbReference>
<feature type="compositionally biased region" description="Polar residues" evidence="2">
    <location>
        <begin position="64"/>
        <end position="75"/>
    </location>
</feature>
<gene>
    <name evidence="4" type="ORF">LIER_31235</name>
</gene>
<evidence type="ECO:0000313" key="5">
    <source>
        <dbReference type="Proteomes" id="UP001454036"/>
    </source>
</evidence>
<dbReference type="InterPro" id="IPR018247">
    <property type="entry name" value="EF_Hand_1_Ca_BS"/>
</dbReference>
<dbReference type="Gene3D" id="1.10.238.10">
    <property type="entry name" value="EF-hand"/>
    <property type="match status" value="1"/>
</dbReference>
<accession>A0AAV3RSC2</accession>
<feature type="region of interest" description="Disordered" evidence="2">
    <location>
        <begin position="1"/>
        <end position="44"/>
    </location>
</feature>
<dbReference type="InterPro" id="IPR011992">
    <property type="entry name" value="EF-hand-dom_pair"/>
</dbReference>
<dbReference type="EMBL" id="BAABME010011522">
    <property type="protein sequence ID" value="GAA0183899.1"/>
    <property type="molecule type" value="Genomic_DNA"/>
</dbReference>
<dbReference type="SMART" id="SM00054">
    <property type="entry name" value="EFh"/>
    <property type="match status" value="1"/>
</dbReference>
<keyword evidence="5" id="KW-1185">Reference proteome</keyword>
<evidence type="ECO:0000259" key="3">
    <source>
        <dbReference type="PROSITE" id="PS50222"/>
    </source>
</evidence>
<evidence type="ECO:0000256" key="1">
    <source>
        <dbReference type="ARBA" id="ARBA00022837"/>
    </source>
</evidence>
<reference evidence="4 5" key="1">
    <citation type="submission" date="2024-01" db="EMBL/GenBank/DDBJ databases">
        <title>The complete chloroplast genome sequence of Lithospermum erythrorhizon: insights into the phylogenetic relationship among Boraginaceae species and the maternal lineages of purple gromwells.</title>
        <authorList>
            <person name="Okada T."/>
            <person name="Watanabe K."/>
        </authorList>
    </citation>
    <scope>NUCLEOTIDE SEQUENCE [LARGE SCALE GENOMIC DNA]</scope>
</reference>
<evidence type="ECO:0000313" key="4">
    <source>
        <dbReference type="EMBL" id="GAA0183899.1"/>
    </source>
</evidence>
<comment type="caution">
    <text evidence="4">The sequence shown here is derived from an EMBL/GenBank/DDBJ whole genome shotgun (WGS) entry which is preliminary data.</text>
</comment>
<dbReference type="PROSITE" id="PS00018">
    <property type="entry name" value="EF_HAND_1"/>
    <property type="match status" value="1"/>
</dbReference>
<feature type="domain" description="EF-hand" evidence="3">
    <location>
        <begin position="246"/>
        <end position="281"/>
    </location>
</feature>
<dbReference type="PROSITE" id="PS50222">
    <property type="entry name" value="EF_HAND_2"/>
    <property type="match status" value="1"/>
</dbReference>
<dbReference type="Proteomes" id="UP001454036">
    <property type="component" value="Unassembled WGS sequence"/>
</dbReference>
<keyword evidence="1" id="KW-0106">Calcium</keyword>
<dbReference type="GO" id="GO:0005509">
    <property type="term" value="F:calcium ion binding"/>
    <property type="evidence" value="ECO:0007669"/>
    <property type="project" value="InterPro"/>
</dbReference>
<feature type="compositionally biased region" description="Acidic residues" evidence="2">
    <location>
        <begin position="91"/>
        <end position="108"/>
    </location>
</feature>
<dbReference type="SUPFAM" id="SSF47473">
    <property type="entry name" value="EF-hand"/>
    <property type="match status" value="1"/>
</dbReference>
<evidence type="ECO:0000256" key="2">
    <source>
        <dbReference type="SAM" id="MobiDB-lite"/>
    </source>
</evidence>
<proteinExistence type="predicted"/>
<sequence length="289" mass="32398">MSKSQTSDSESPQNSSSSEEEEQIESPKNGVGLKNKKLSNYENQRLKTIEENKARMKALGLKTMANSLMGSSQIVKKNYEKKGKRKSRYNEEDDEDYNPEDLSGSDDEGEKKKIKNKNPNLKKPAGQKPKKGTLKYKLLGEPDYVDDDDALMKAIALSLKGSAGFLKTQPSQSSVGVASDSNSLKNQNAQLQDSMGKRKGKKPFNSREQMTEDDVILHFFQFDEAGKDGISLRDIQRMAAAHDFPWSDKEMAHMIKYFDSDGDGKLNLEDFRKIAHRCNIVQTPEDSAS</sequence>
<organism evidence="4 5">
    <name type="scientific">Lithospermum erythrorhizon</name>
    <name type="common">Purple gromwell</name>
    <name type="synonym">Lithospermum officinale var. erythrorhizon</name>
    <dbReference type="NCBI Taxonomy" id="34254"/>
    <lineage>
        <taxon>Eukaryota</taxon>
        <taxon>Viridiplantae</taxon>
        <taxon>Streptophyta</taxon>
        <taxon>Embryophyta</taxon>
        <taxon>Tracheophyta</taxon>
        <taxon>Spermatophyta</taxon>
        <taxon>Magnoliopsida</taxon>
        <taxon>eudicotyledons</taxon>
        <taxon>Gunneridae</taxon>
        <taxon>Pentapetalae</taxon>
        <taxon>asterids</taxon>
        <taxon>lamiids</taxon>
        <taxon>Boraginales</taxon>
        <taxon>Boraginaceae</taxon>
        <taxon>Boraginoideae</taxon>
        <taxon>Lithospermeae</taxon>
        <taxon>Lithospermum</taxon>
    </lineage>
</organism>
<feature type="compositionally biased region" description="Low complexity" evidence="2">
    <location>
        <begin position="1"/>
        <end position="17"/>
    </location>
</feature>
<dbReference type="InterPro" id="IPR002048">
    <property type="entry name" value="EF_hand_dom"/>
</dbReference>
<feature type="region of interest" description="Disordered" evidence="2">
    <location>
        <begin position="64"/>
        <end position="134"/>
    </location>
</feature>
<dbReference type="AlphaFoldDB" id="A0AAV3RSC2"/>